<dbReference type="OrthoDB" id="9809206at2"/>
<dbReference type="SUPFAM" id="SSF82861">
    <property type="entry name" value="Mechanosensitive channel protein MscS (YggB), transmembrane region"/>
    <property type="match status" value="1"/>
</dbReference>
<feature type="domain" description="Mechanosensitive ion channel MscS C-terminal" evidence="9">
    <location>
        <begin position="169"/>
        <end position="251"/>
    </location>
</feature>
<evidence type="ECO:0000256" key="2">
    <source>
        <dbReference type="ARBA" id="ARBA00008017"/>
    </source>
</evidence>
<keyword evidence="11" id="KW-1185">Reference proteome</keyword>
<feature type="domain" description="Mechanosensitive ion channel MscS" evidence="8">
    <location>
        <begin position="97"/>
        <end position="162"/>
    </location>
</feature>
<evidence type="ECO:0000256" key="6">
    <source>
        <dbReference type="ARBA" id="ARBA00023136"/>
    </source>
</evidence>
<feature type="transmembrane region" description="Helical" evidence="7">
    <location>
        <begin position="79"/>
        <end position="108"/>
    </location>
</feature>
<dbReference type="Gene3D" id="2.30.30.60">
    <property type="match status" value="1"/>
</dbReference>
<keyword evidence="3" id="KW-1003">Cell membrane</keyword>
<keyword evidence="5 7" id="KW-1133">Transmembrane helix</keyword>
<dbReference type="SUPFAM" id="SSF50182">
    <property type="entry name" value="Sm-like ribonucleoproteins"/>
    <property type="match status" value="1"/>
</dbReference>
<dbReference type="Pfam" id="PF21082">
    <property type="entry name" value="MS_channel_3rd"/>
    <property type="match status" value="1"/>
</dbReference>
<dbReference type="Proteomes" id="UP000028868">
    <property type="component" value="Unassembled WGS sequence"/>
</dbReference>
<dbReference type="GO" id="GO:0008381">
    <property type="term" value="F:mechanosensitive monoatomic ion channel activity"/>
    <property type="evidence" value="ECO:0007669"/>
    <property type="project" value="InterPro"/>
</dbReference>
<evidence type="ECO:0000313" key="10">
    <source>
        <dbReference type="EMBL" id="CDQ24509.1"/>
    </source>
</evidence>
<name>A0A024P617_9BACI</name>
<dbReference type="GO" id="GO:0005886">
    <property type="term" value="C:plasma membrane"/>
    <property type="evidence" value="ECO:0007669"/>
    <property type="project" value="UniProtKB-SubCell"/>
</dbReference>
<sequence length="264" mass="29171">MEWFDMVLPIIKSVLLAVVVLIVGLIVVKGITNFIGKRIQRSEMDHTLKPFLVSASGTILKILLVLSVIRILGVDITSFVAIIAAAGFAIGLAFQGSLANFAGGVLLLTLRPFRVGDYIEGAGYSGTVNAIQILYTELTTPDNKVIYIPNGNLSNTGIVNYSVKDTRRVDFQFGTGYEADTNHVLATLNDIVRKHSLTLDDPEPFVRLSAHGDSAVVYTVRVWVNAEDYWTVHFDILEEVKKRFDEEEISMPYPQMDVHVSPQS</sequence>
<dbReference type="AlphaFoldDB" id="A0A024P617"/>
<keyword evidence="6 7" id="KW-0472">Membrane</keyword>
<gene>
    <name evidence="10" type="primary">mscS</name>
    <name evidence="10" type="ORF">BN983_02793</name>
</gene>
<evidence type="ECO:0000259" key="9">
    <source>
        <dbReference type="Pfam" id="PF21082"/>
    </source>
</evidence>
<dbReference type="InterPro" id="IPR006685">
    <property type="entry name" value="MscS_channel_2nd"/>
</dbReference>
<dbReference type="RefSeq" id="WP_035509398.1">
    <property type="nucleotide sequence ID" value="NZ_CCDH010000001.1"/>
</dbReference>
<organism evidence="10 11">
    <name type="scientific">Halobacillus karajensis</name>
    <dbReference type="NCBI Taxonomy" id="195088"/>
    <lineage>
        <taxon>Bacteria</taxon>
        <taxon>Bacillati</taxon>
        <taxon>Bacillota</taxon>
        <taxon>Bacilli</taxon>
        <taxon>Bacillales</taxon>
        <taxon>Bacillaceae</taxon>
        <taxon>Halobacillus</taxon>
    </lineage>
</organism>
<evidence type="ECO:0000256" key="5">
    <source>
        <dbReference type="ARBA" id="ARBA00022989"/>
    </source>
</evidence>
<dbReference type="InterPro" id="IPR023408">
    <property type="entry name" value="MscS_beta-dom_sf"/>
</dbReference>
<feature type="transmembrane region" description="Helical" evidence="7">
    <location>
        <begin position="51"/>
        <end position="73"/>
    </location>
</feature>
<dbReference type="Gene3D" id="3.30.70.100">
    <property type="match status" value="1"/>
</dbReference>
<comment type="caution">
    <text evidence="10">The sequence shown here is derived from an EMBL/GenBank/DDBJ whole genome shotgun (WGS) entry which is preliminary data.</text>
</comment>
<dbReference type="PANTHER" id="PTHR30221">
    <property type="entry name" value="SMALL-CONDUCTANCE MECHANOSENSITIVE CHANNEL"/>
    <property type="match status" value="1"/>
</dbReference>
<dbReference type="InterPro" id="IPR011066">
    <property type="entry name" value="MscS_channel_C_sf"/>
</dbReference>
<evidence type="ECO:0000256" key="4">
    <source>
        <dbReference type="ARBA" id="ARBA00022692"/>
    </source>
</evidence>
<reference evidence="10 11" key="2">
    <citation type="submission" date="2014-05" db="EMBL/GenBank/DDBJ databases">
        <title>Draft genome sequence of Halobacillus karajensis HK-03.</title>
        <authorList>
            <person name="Khelaifia S."/>
            <person name="Croce O."/>
            <person name="Lagier J.C."/>
            <person name="Raoult D."/>
        </authorList>
    </citation>
    <scope>NUCLEOTIDE SEQUENCE [LARGE SCALE GENOMIC DNA]</scope>
    <source>
        <strain evidence="10 11">HD-03</strain>
    </source>
</reference>
<accession>A0A024P617</accession>
<evidence type="ECO:0000256" key="3">
    <source>
        <dbReference type="ARBA" id="ARBA00022475"/>
    </source>
</evidence>
<dbReference type="InterPro" id="IPR010920">
    <property type="entry name" value="LSM_dom_sf"/>
</dbReference>
<evidence type="ECO:0000313" key="11">
    <source>
        <dbReference type="Proteomes" id="UP000028868"/>
    </source>
</evidence>
<dbReference type="SUPFAM" id="SSF82689">
    <property type="entry name" value="Mechanosensitive channel protein MscS (YggB), C-terminal domain"/>
    <property type="match status" value="1"/>
</dbReference>
<dbReference type="InterPro" id="IPR049278">
    <property type="entry name" value="MS_channel_C"/>
</dbReference>
<evidence type="ECO:0000256" key="7">
    <source>
        <dbReference type="SAM" id="Phobius"/>
    </source>
</evidence>
<dbReference type="InterPro" id="IPR006686">
    <property type="entry name" value="MscS_channel_CS"/>
</dbReference>
<feature type="transmembrane region" description="Helical" evidence="7">
    <location>
        <begin position="6"/>
        <end position="31"/>
    </location>
</feature>
<dbReference type="EMBL" id="CCDI010000003">
    <property type="protein sequence ID" value="CDQ24509.1"/>
    <property type="molecule type" value="Genomic_DNA"/>
</dbReference>
<evidence type="ECO:0000256" key="1">
    <source>
        <dbReference type="ARBA" id="ARBA00004651"/>
    </source>
</evidence>
<dbReference type="InterPro" id="IPR045275">
    <property type="entry name" value="MscS_archaea/bacteria_type"/>
</dbReference>
<proteinExistence type="inferred from homology"/>
<keyword evidence="4 7" id="KW-0812">Transmembrane</keyword>
<comment type="similarity">
    <text evidence="2">Belongs to the MscS (TC 1.A.23) family.</text>
</comment>
<dbReference type="PROSITE" id="PS01246">
    <property type="entry name" value="UPF0003"/>
    <property type="match status" value="1"/>
</dbReference>
<dbReference type="InterPro" id="IPR011014">
    <property type="entry name" value="MscS_channel_TM-2"/>
</dbReference>
<dbReference type="Pfam" id="PF00924">
    <property type="entry name" value="MS_channel_2nd"/>
    <property type="match status" value="1"/>
</dbReference>
<protein>
    <submittedName>
        <fullName evidence="10">Small-conductance mechanosensitive channel</fullName>
    </submittedName>
</protein>
<dbReference type="PANTHER" id="PTHR30221:SF1">
    <property type="entry name" value="SMALL-CONDUCTANCE MECHANOSENSITIVE CHANNEL"/>
    <property type="match status" value="1"/>
</dbReference>
<reference evidence="11" key="1">
    <citation type="submission" date="2014-03" db="EMBL/GenBank/DDBJ databases">
        <authorList>
            <person name="Urmite Genomes U."/>
        </authorList>
    </citation>
    <scope>NUCLEOTIDE SEQUENCE [LARGE SCALE GENOMIC DNA]</scope>
    <source>
        <strain evidence="11">HD-03</strain>
    </source>
</reference>
<evidence type="ECO:0000259" key="8">
    <source>
        <dbReference type="Pfam" id="PF00924"/>
    </source>
</evidence>
<comment type="subcellular location">
    <subcellularLocation>
        <location evidence="1">Cell membrane</location>
        <topology evidence="1">Multi-pass membrane protein</topology>
    </subcellularLocation>
</comment>
<dbReference type="Gene3D" id="1.10.287.1260">
    <property type="match status" value="1"/>
</dbReference>